<reference evidence="1 2" key="1">
    <citation type="submission" date="2015-04" db="EMBL/GenBank/DDBJ databases">
        <title>Lasius niger genome sequencing.</title>
        <authorList>
            <person name="Konorov E.A."/>
            <person name="Nikitin M.A."/>
            <person name="Kirill M.V."/>
            <person name="Chang P."/>
        </authorList>
    </citation>
    <scope>NUCLEOTIDE SEQUENCE [LARGE SCALE GENOMIC DNA]</scope>
    <source>
        <tissue evidence="1">Whole</tissue>
    </source>
</reference>
<organism evidence="1 2">
    <name type="scientific">Lasius niger</name>
    <name type="common">Black garden ant</name>
    <dbReference type="NCBI Taxonomy" id="67767"/>
    <lineage>
        <taxon>Eukaryota</taxon>
        <taxon>Metazoa</taxon>
        <taxon>Ecdysozoa</taxon>
        <taxon>Arthropoda</taxon>
        <taxon>Hexapoda</taxon>
        <taxon>Insecta</taxon>
        <taxon>Pterygota</taxon>
        <taxon>Neoptera</taxon>
        <taxon>Endopterygota</taxon>
        <taxon>Hymenoptera</taxon>
        <taxon>Apocrita</taxon>
        <taxon>Aculeata</taxon>
        <taxon>Formicoidea</taxon>
        <taxon>Formicidae</taxon>
        <taxon>Formicinae</taxon>
        <taxon>Lasius</taxon>
        <taxon>Lasius</taxon>
    </lineage>
</organism>
<dbReference type="PaxDb" id="67767-A0A0J7JWE1"/>
<dbReference type="Proteomes" id="UP000036403">
    <property type="component" value="Unassembled WGS sequence"/>
</dbReference>
<proteinExistence type="predicted"/>
<evidence type="ECO:0000313" key="1">
    <source>
        <dbReference type="EMBL" id="KMQ82528.1"/>
    </source>
</evidence>
<keyword evidence="2" id="KW-1185">Reference proteome</keyword>
<protein>
    <submittedName>
        <fullName evidence="1">Uncharacterized protein</fullName>
    </submittedName>
</protein>
<comment type="caution">
    <text evidence="1">The sequence shown here is derived from an EMBL/GenBank/DDBJ whole genome shotgun (WGS) entry which is preliminary data.</text>
</comment>
<feature type="non-terminal residue" evidence="1">
    <location>
        <position position="1"/>
    </location>
</feature>
<dbReference type="EMBL" id="LBMM01024664">
    <property type="protein sequence ID" value="KMQ82528.1"/>
    <property type="molecule type" value="Genomic_DNA"/>
</dbReference>
<accession>A0A0J7JWE1</accession>
<name>A0A0J7JWE1_LASNI</name>
<dbReference type="AlphaFoldDB" id="A0A0J7JWE1"/>
<gene>
    <name evidence="1" type="ORF">RF55_22617</name>
</gene>
<evidence type="ECO:0000313" key="2">
    <source>
        <dbReference type="Proteomes" id="UP000036403"/>
    </source>
</evidence>
<sequence>QRIGLARLLDRLGGIAYRLAQLALRLQQGDLGIHRVQPQQHLAGAHPLGIVYAYFDDGAIGAG</sequence>